<dbReference type="Gene3D" id="1.10.260.40">
    <property type="entry name" value="lambda repressor-like DNA-binding domains"/>
    <property type="match status" value="1"/>
</dbReference>
<dbReference type="EMBL" id="OCMY01000003">
    <property type="protein sequence ID" value="SOD61182.1"/>
    <property type="molecule type" value="Genomic_DNA"/>
</dbReference>
<dbReference type="InterPro" id="IPR001387">
    <property type="entry name" value="Cro/C1-type_HTH"/>
</dbReference>
<dbReference type="OrthoDB" id="9793869at2"/>
<dbReference type="SMART" id="SM00530">
    <property type="entry name" value="HTH_XRE"/>
    <property type="match status" value="1"/>
</dbReference>
<dbReference type="InterPro" id="IPR013430">
    <property type="entry name" value="Toxin_antidote_HigA"/>
</dbReference>
<dbReference type="PANTHER" id="PTHR36924">
    <property type="entry name" value="ANTITOXIN HIGA-1"/>
    <property type="match status" value="1"/>
</dbReference>
<keyword evidence="1" id="KW-0238">DNA-binding</keyword>
<dbReference type="SUPFAM" id="SSF47413">
    <property type="entry name" value="lambda repressor-like DNA-binding domains"/>
    <property type="match status" value="1"/>
</dbReference>
<evidence type="ECO:0000313" key="4">
    <source>
        <dbReference type="EMBL" id="SOD61182.1"/>
    </source>
</evidence>
<dbReference type="Proteomes" id="UP000219271">
    <property type="component" value="Unassembled WGS sequence"/>
</dbReference>
<dbReference type="CDD" id="cd00093">
    <property type="entry name" value="HTH_XRE"/>
    <property type="match status" value="1"/>
</dbReference>
<feature type="region of interest" description="Disordered" evidence="2">
    <location>
        <begin position="88"/>
        <end position="107"/>
    </location>
</feature>
<name>A0A286DR72_9GAMM</name>
<dbReference type="PROSITE" id="PS50943">
    <property type="entry name" value="HTH_CROC1"/>
    <property type="match status" value="1"/>
</dbReference>
<accession>A0A286DR72</accession>
<reference evidence="5" key="1">
    <citation type="submission" date="2017-09" db="EMBL/GenBank/DDBJ databases">
        <authorList>
            <person name="Varghese N."/>
            <person name="Submissions S."/>
        </authorList>
    </citation>
    <scope>NUCLEOTIDE SEQUENCE [LARGE SCALE GENOMIC DNA]</scope>
    <source>
        <strain evidence="5">JKS000234</strain>
    </source>
</reference>
<protein>
    <submittedName>
        <fullName evidence="4">Addiction module antidote protein, HigA family</fullName>
    </submittedName>
</protein>
<dbReference type="Pfam" id="PF01381">
    <property type="entry name" value="HTH_3"/>
    <property type="match status" value="1"/>
</dbReference>
<dbReference type="InterPro" id="IPR010982">
    <property type="entry name" value="Lambda_DNA-bd_dom_sf"/>
</dbReference>
<dbReference type="PANTHER" id="PTHR36924:SF1">
    <property type="entry name" value="ANTITOXIN HIGA-1"/>
    <property type="match status" value="1"/>
</dbReference>
<evidence type="ECO:0000313" key="5">
    <source>
        <dbReference type="Proteomes" id="UP000219271"/>
    </source>
</evidence>
<evidence type="ECO:0000259" key="3">
    <source>
        <dbReference type="PROSITE" id="PS50943"/>
    </source>
</evidence>
<proteinExistence type="predicted"/>
<evidence type="ECO:0000256" key="2">
    <source>
        <dbReference type="SAM" id="MobiDB-lite"/>
    </source>
</evidence>
<dbReference type="NCBIfam" id="TIGR02607">
    <property type="entry name" value="antidote_HigA"/>
    <property type="match status" value="1"/>
</dbReference>
<dbReference type="RefSeq" id="WP_097098426.1">
    <property type="nucleotide sequence ID" value="NZ_OCMY01000003.1"/>
</dbReference>
<dbReference type="AlphaFoldDB" id="A0A286DR72"/>
<gene>
    <name evidence="4" type="ORF">SAMN06273570_5010</name>
</gene>
<feature type="domain" description="HTH cro/C1-type" evidence="3">
    <location>
        <begin position="13"/>
        <end position="66"/>
    </location>
</feature>
<keyword evidence="5" id="KW-1185">Reference proteome</keyword>
<evidence type="ECO:0000256" key="1">
    <source>
        <dbReference type="ARBA" id="ARBA00023125"/>
    </source>
</evidence>
<sequence>MAMYNPPHPGGLITEYMEDNNIGLRVLAKELGVSAPALSKVANGKASVSPEMAVRLEAGLGIAARLWLSMQAACDLYKARESTDVSGVPLHPGMQGVARDAQTGKGA</sequence>
<dbReference type="GO" id="GO:0003677">
    <property type="term" value="F:DNA binding"/>
    <property type="evidence" value="ECO:0007669"/>
    <property type="project" value="UniProtKB-KW"/>
</dbReference>
<organism evidence="4 5">
    <name type="scientific">Candidatus Pantoea floridensis</name>
    <dbReference type="NCBI Taxonomy" id="1938870"/>
    <lineage>
        <taxon>Bacteria</taxon>
        <taxon>Pseudomonadati</taxon>
        <taxon>Pseudomonadota</taxon>
        <taxon>Gammaproteobacteria</taxon>
        <taxon>Enterobacterales</taxon>
        <taxon>Erwiniaceae</taxon>
        <taxon>Pantoea</taxon>
    </lineage>
</organism>